<evidence type="ECO:0000256" key="3">
    <source>
        <dbReference type="SAM" id="MobiDB-lite"/>
    </source>
</evidence>
<dbReference type="Proteomes" id="UP000663852">
    <property type="component" value="Unassembled WGS sequence"/>
</dbReference>
<feature type="domain" description="RRM" evidence="4">
    <location>
        <begin position="267"/>
        <end position="339"/>
    </location>
</feature>
<evidence type="ECO:0000259" key="4">
    <source>
        <dbReference type="PROSITE" id="PS50102"/>
    </source>
</evidence>
<dbReference type="SUPFAM" id="SSF54928">
    <property type="entry name" value="RNA-binding domain, RBD"/>
    <property type="match status" value="2"/>
</dbReference>
<evidence type="ECO:0000313" key="5">
    <source>
        <dbReference type="EMBL" id="CAF0858205.1"/>
    </source>
</evidence>
<dbReference type="EMBL" id="CAJNOJ010000023">
    <property type="protein sequence ID" value="CAF0858205.1"/>
    <property type="molecule type" value="Genomic_DNA"/>
</dbReference>
<keyword evidence="1" id="KW-0694">RNA-binding</keyword>
<feature type="compositionally biased region" description="Low complexity" evidence="3">
    <location>
        <begin position="463"/>
        <end position="475"/>
    </location>
</feature>
<dbReference type="PANTHER" id="PTHR31915:SF6">
    <property type="entry name" value="SKICH DOMAIN-CONTAINING PROTEIN"/>
    <property type="match status" value="1"/>
</dbReference>
<proteinExistence type="predicted"/>
<reference evidence="5" key="1">
    <citation type="submission" date="2021-02" db="EMBL/GenBank/DDBJ databases">
        <authorList>
            <person name="Nowell W R."/>
        </authorList>
    </citation>
    <scope>NUCLEOTIDE SEQUENCE</scope>
</reference>
<evidence type="ECO:0000313" key="6">
    <source>
        <dbReference type="Proteomes" id="UP000663852"/>
    </source>
</evidence>
<feature type="coiled-coil region" evidence="2">
    <location>
        <begin position="40"/>
        <end position="151"/>
    </location>
</feature>
<gene>
    <name evidence="5" type="ORF">EDS130_LOCUS7672</name>
</gene>
<protein>
    <recommendedName>
        <fullName evidence="4">RRM domain-containing protein</fullName>
    </recommendedName>
</protein>
<dbReference type="AlphaFoldDB" id="A0A813WJ60"/>
<dbReference type="InterPro" id="IPR000504">
    <property type="entry name" value="RRM_dom"/>
</dbReference>
<dbReference type="PROSITE" id="PS50102">
    <property type="entry name" value="RRM"/>
    <property type="match status" value="1"/>
</dbReference>
<comment type="caution">
    <text evidence="5">The sequence shown here is derived from an EMBL/GenBank/DDBJ whole genome shotgun (WGS) entry which is preliminary data.</text>
</comment>
<feature type="region of interest" description="Disordered" evidence="3">
    <location>
        <begin position="448"/>
        <end position="482"/>
    </location>
</feature>
<evidence type="ECO:0000256" key="1">
    <source>
        <dbReference type="PROSITE-ProRule" id="PRU00176"/>
    </source>
</evidence>
<keyword evidence="2" id="KW-0175">Coiled coil</keyword>
<name>A0A813WJ60_ADIRI</name>
<feature type="coiled-coil region" evidence="2">
    <location>
        <begin position="484"/>
        <end position="600"/>
    </location>
</feature>
<evidence type="ECO:0000256" key="2">
    <source>
        <dbReference type="SAM" id="Coils"/>
    </source>
</evidence>
<sequence>MNSLVNHSTTASDFNKSLDELLNFAESLKLREKELDQQHKLELEKQKVEYETQVQFEKKQVEQLQEINRLLREKVQREEQTQATADKKYTELETRYKCTVEELKQIKNQHHEKQARIEELEKIARILTNDKTKLEKEVQQLKLDNQTLQDQLKETPATTAPPHISNEILELVEKAVVENSELKKSLSERDSSIQSLNEQLSKVQSEDPQLAEQRLLQMLAKLKADFRIISNCVDWFVEWVFSFLIGEFFIDMSSSSSPHNRQDIKYREICIANINRYTEPNRLLAYFEQYGRIVHYNYTSPTGGYVFVTYEKSQMVDNCISNGPHYLDERHLYVKRALPIDDDHPRERFETTRDLMIVIDSDNMIFKQAHFLQQLREYFSSYGRIYACKYQHEANFDYILVEFADKDPVDRIILDKPHHYNDHELDVMKYIQPNIELMNKKYVRKSRQSSTAKDAIDDDNYESINSSTNASSRSTSKTKEPINEVDLQNEVFRLQSVLKSLNEEFDLKQKQLEDTCCQQLKQLSENATKTMRLQQDLEQECARLSTEYETLKQENDLLNEQYLTVELENFEITSYYEQSLNEEKAKTARLEAEYAEKLQLSNVNQSLPSALTEKSFSTPESK</sequence>
<dbReference type="Pfam" id="PF00076">
    <property type="entry name" value="RRM_1"/>
    <property type="match status" value="1"/>
</dbReference>
<dbReference type="SMART" id="SM00360">
    <property type="entry name" value="RRM"/>
    <property type="match status" value="1"/>
</dbReference>
<dbReference type="Gene3D" id="3.30.70.330">
    <property type="match status" value="2"/>
</dbReference>
<organism evidence="5 6">
    <name type="scientific">Adineta ricciae</name>
    <name type="common">Rotifer</name>
    <dbReference type="NCBI Taxonomy" id="249248"/>
    <lineage>
        <taxon>Eukaryota</taxon>
        <taxon>Metazoa</taxon>
        <taxon>Spiralia</taxon>
        <taxon>Gnathifera</taxon>
        <taxon>Rotifera</taxon>
        <taxon>Eurotatoria</taxon>
        <taxon>Bdelloidea</taxon>
        <taxon>Adinetida</taxon>
        <taxon>Adinetidae</taxon>
        <taxon>Adineta</taxon>
    </lineage>
</organism>
<dbReference type="InterPro" id="IPR051002">
    <property type="entry name" value="UBA_autophagy_assoc_protein"/>
</dbReference>
<dbReference type="InterPro" id="IPR012677">
    <property type="entry name" value="Nucleotide-bd_a/b_plait_sf"/>
</dbReference>
<dbReference type="GO" id="GO:0003723">
    <property type="term" value="F:RNA binding"/>
    <property type="evidence" value="ECO:0007669"/>
    <property type="project" value="UniProtKB-UniRule"/>
</dbReference>
<dbReference type="PANTHER" id="PTHR31915">
    <property type="entry name" value="SKICH DOMAIN-CONTAINING PROTEIN"/>
    <property type="match status" value="1"/>
</dbReference>
<dbReference type="InterPro" id="IPR035979">
    <property type="entry name" value="RBD_domain_sf"/>
</dbReference>
<accession>A0A813WJ60</accession>